<organism evidence="10 11">
    <name type="scientific">Periconia digitata</name>
    <dbReference type="NCBI Taxonomy" id="1303443"/>
    <lineage>
        <taxon>Eukaryota</taxon>
        <taxon>Fungi</taxon>
        <taxon>Dikarya</taxon>
        <taxon>Ascomycota</taxon>
        <taxon>Pezizomycotina</taxon>
        <taxon>Dothideomycetes</taxon>
        <taxon>Pleosporomycetidae</taxon>
        <taxon>Pleosporales</taxon>
        <taxon>Massarineae</taxon>
        <taxon>Periconiaceae</taxon>
        <taxon>Periconia</taxon>
    </lineage>
</organism>
<comment type="pathway">
    <text evidence="2">Mycotoxin biosynthesis.</text>
</comment>
<feature type="transmembrane region" description="Helical" evidence="9">
    <location>
        <begin position="12"/>
        <end position="30"/>
    </location>
</feature>
<feature type="binding site" description="axial binding residue" evidence="7">
    <location>
        <position position="450"/>
    </location>
    <ligand>
        <name>heme</name>
        <dbReference type="ChEBI" id="CHEBI:30413"/>
    </ligand>
    <ligandPart>
        <name>Fe</name>
        <dbReference type="ChEBI" id="CHEBI:18248"/>
    </ligandPart>
</feature>
<keyword evidence="8" id="KW-0503">Monooxygenase</keyword>
<keyword evidence="9" id="KW-0472">Membrane</keyword>
<dbReference type="InterPro" id="IPR017972">
    <property type="entry name" value="Cyt_P450_CS"/>
</dbReference>
<comment type="caution">
    <text evidence="10">The sequence shown here is derived from an EMBL/GenBank/DDBJ whole genome shotgun (WGS) entry which is preliminary data.</text>
</comment>
<evidence type="ECO:0008006" key="12">
    <source>
        <dbReference type="Google" id="ProtNLM"/>
    </source>
</evidence>
<accession>A0A9W4UP61</accession>
<dbReference type="AlphaFoldDB" id="A0A9W4UP61"/>
<comment type="similarity">
    <text evidence="3 8">Belongs to the cytochrome P450 family.</text>
</comment>
<dbReference type="EMBL" id="CAOQHR010000009">
    <property type="protein sequence ID" value="CAI6339294.1"/>
    <property type="molecule type" value="Genomic_DNA"/>
</dbReference>
<dbReference type="CDD" id="cd11041">
    <property type="entry name" value="CYP503A1-like"/>
    <property type="match status" value="1"/>
</dbReference>
<dbReference type="InterPro" id="IPR001128">
    <property type="entry name" value="Cyt_P450"/>
</dbReference>
<dbReference type="GO" id="GO:0005506">
    <property type="term" value="F:iron ion binding"/>
    <property type="evidence" value="ECO:0007669"/>
    <property type="project" value="InterPro"/>
</dbReference>
<dbReference type="GO" id="GO:0004497">
    <property type="term" value="F:monooxygenase activity"/>
    <property type="evidence" value="ECO:0007669"/>
    <property type="project" value="UniProtKB-KW"/>
</dbReference>
<keyword evidence="4 7" id="KW-0479">Metal-binding</keyword>
<evidence type="ECO:0000313" key="11">
    <source>
        <dbReference type="Proteomes" id="UP001152607"/>
    </source>
</evidence>
<dbReference type="GO" id="GO:0020037">
    <property type="term" value="F:heme binding"/>
    <property type="evidence" value="ECO:0007669"/>
    <property type="project" value="InterPro"/>
</dbReference>
<evidence type="ECO:0000313" key="10">
    <source>
        <dbReference type="EMBL" id="CAI6339294.1"/>
    </source>
</evidence>
<evidence type="ECO:0000256" key="6">
    <source>
        <dbReference type="ARBA" id="ARBA00023004"/>
    </source>
</evidence>
<keyword evidence="9" id="KW-0812">Transmembrane</keyword>
<proteinExistence type="inferred from homology"/>
<keyword evidence="6 7" id="KW-0408">Iron</keyword>
<dbReference type="PANTHER" id="PTHR46206">
    <property type="entry name" value="CYTOCHROME P450"/>
    <property type="match status" value="1"/>
</dbReference>
<evidence type="ECO:0000256" key="9">
    <source>
        <dbReference type="SAM" id="Phobius"/>
    </source>
</evidence>
<gene>
    <name evidence="10" type="ORF">PDIGIT_LOCUS12447</name>
</gene>
<evidence type="ECO:0000256" key="7">
    <source>
        <dbReference type="PIRSR" id="PIRSR602403-1"/>
    </source>
</evidence>
<protein>
    <recommendedName>
        <fullName evidence="12">Ent-kaurene oxidase</fullName>
    </recommendedName>
</protein>
<dbReference type="Pfam" id="PF00067">
    <property type="entry name" value="p450"/>
    <property type="match status" value="1"/>
</dbReference>
<evidence type="ECO:0000256" key="3">
    <source>
        <dbReference type="ARBA" id="ARBA00010617"/>
    </source>
</evidence>
<comment type="cofactor">
    <cofactor evidence="1 7">
        <name>heme</name>
        <dbReference type="ChEBI" id="CHEBI:30413"/>
    </cofactor>
</comment>
<dbReference type="InterPro" id="IPR002403">
    <property type="entry name" value="Cyt_P450_E_grp-IV"/>
</dbReference>
<dbReference type="GO" id="GO:0016705">
    <property type="term" value="F:oxidoreductase activity, acting on paired donors, with incorporation or reduction of molecular oxygen"/>
    <property type="evidence" value="ECO:0007669"/>
    <property type="project" value="InterPro"/>
</dbReference>
<evidence type="ECO:0000256" key="1">
    <source>
        <dbReference type="ARBA" id="ARBA00001971"/>
    </source>
</evidence>
<dbReference type="Proteomes" id="UP001152607">
    <property type="component" value="Unassembled WGS sequence"/>
</dbReference>
<evidence type="ECO:0000256" key="5">
    <source>
        <dbReference type="ARBA" id="ARBA00023002"/>
    </source>
</evidence>
<evidence type="ECO:0000256" key="8">
    <source>
        <dbReference type="RuleBase" id="RU000461"/>
    </source>
</evidence>
<dbReference type="PRINTS" id="PR00465">
    <property type="entry name" value="EP450IV"/>
</dbReference>
<keyword evidence="9" id="KW-1133">Transmembrane helix</keyword>
<keyword evidence="11" id="KW-1185">Reference proteome</keyword>
<dbReference type="Gene3D" id="1.10.630.10">
    <property type="entry name" value="Cytochrome P450"/>
    <property type="match status" value="1"/>
</dbReference>
<evidence type="ECO:0000256" key="4">
    <source>
        <dbReference type="ARBA" id="ARBA00022723"/>
    </source>
</evidence>
<keyword evidence="5 8" id="KW-0560">Oxidoreductase</keyword>
<dbReference type="OrthoDB" id="1844152at2759"/>
<keyword evidence="7 8" id="KW-0349">Heme</keyword>
<name>A0A9W4UP61_9PLEO</name>
<dbReference type="InterPro" id="IPR036396">
    <property type="entry name" value="Cyt_P450_sf"/>
</dbReference>
<dbReference type="SUPFAM" id="SSF48264">
    <property type="entry name" value="Cytochrome P450"/>
    <property type="match status" value="1"/>
</dbReference>
<evidence type="ECO:0000256" key="2">
    <source>
        <dbReference type="ARBA" id="ARBA00004685"/>
    </source>
</evidence>
<dbReference type="PANTHER" id="PTHR46206:SF7">
    <property type="entry name" value="P450, PUTATIVE (EUROFUNG)-RELATED"/>
    <property type="match status" value="1"/>
</dbReference>
<sequence length="507" mass="57838">MEFQVLGNAAHTLQTVAVATLFFGIVFFFPKLMYYGKISKLPALDSQKSYFISSARKIYAEGYQKYKDSVYRVKTNDDETHVVLPPLFLAEVRKLPDTVLSFPKAVENLMETRYTQIITESQMMSHSIKADLTPNLSRLNSVVFEEVQQAVSEDIPACEDWTSINIYFTLVHMVAKITGRLFVGPDLCRHKDYIDSAINYTMDVIAVQQGAKKINPWLRPILAPRLPEYKRLRQREKDAEALLEPIIEARRVAEANDPDYQRPDDMLAWFMARSKDYRYHSNLELAKLQLGLIFAAIHTTTLTATNILYTLASQPEYMKPLREEIRTVMAKNGGTITTRALQQMIKLDSYMKEVVRFDPISITSFNRKVLRGFTLSNGQYIPAGVTVVIPTHEIYNDPANFSMEATDPKEFDGFRYSKIRENGNATDHARNQFVTANDQSTMFGYGRHACPGRFFAANEIKMILARLILDYDIKNEGDHVGRYPNHEYGGSVSVDATKNLLLKKVEV</sequence>
<reference evidence="10" key="1">
    <citation type="submission" date="2023-01" db="EMBL/GenBank/DDBJ databases">
        <authorList>
            <person name="Van Ghelder C."/>
            <person name="Rancurel C."/>
        </authorList>
    </citation>
    <scope>NUCLEOTIDE SEQUENCE</scope>
    <source>
        <strain evidence="10">CNCM I-4278</strain>
    </source>
</reference>
<dbReference type="PROSITE" id="PS00086">
    <property type="entry name" value="CYTOCHROME_P450"/>
    <property type="match status" value="1"/>
</dbReference>